<dbReference type="EMBL" id="JANBPW010005897">
    <property type="protein sequence ID" value="KAJ1931651.1"/>
    <property type="molecule type" value="Genomic_DNA"/>
</dbReference>
<organism evidence="1 2">
    <name type="scientific">Linderina macrospora</name>
    <dbReference type="NCBI Taxonomy" id="4868"/>
    <lineage>
        <taxon>Eukaryota</taxon>
        <taxon>Fungi</taxon>
        <taxon>Fungi incertae sedis</taxon>
        <taxon>Zoopagomycota</taxon>
        <taxon>Kickxellomycotina</taxon>
        <taxon>Kickxellomycetes</taxon>
        <taxon>Kickxellales</taxon>
        <taxon>Kickxellaceae</taxon>
        <taxon>Linderina</taxon>
    </lineage>
</organism>
<gene>
    <name evidence="1" type="primary">PHO91</name>
    <name evidence="1" type="ORF">FBU59_006640</name>
</gene>
<protein>
    <submittedName>
        <fullName evidence="1">Low-affinity phosphate transporter</fullName>
    </submittedName>
</protein>
<name>A0ACC1IZC7_9FUNG</name>
<keyword evidence="2" id="KW-1185">Reference proteome</keyword>
<evidence type="ECO:0000313" key="2">
    <source>
        <dbReference type="Proteomes" id="UP001150603"/>
    </source>
</evidence>
<accession>A0ACC1IZC7</accession>
<evidence type="ECO:0000313" key="1">
    <source>
        <dbReference type="EMBL" id="KAJ1931651.1"/>
    </source>
</evidence>
<proteinExistence type="predicted"/>
<dbReference type="Proteomes" id="UP001150603">
    <property type="component" value="Unassembled WGS sequence"/>
</dbReference>
<sequence>MTGVDSVRREIRNQSRNLFILLHDLRSYAQLNYTGFSKITKKYDKITHSDLRGTYLEDTVRKAYPFTTMAQAALRDHMEHLAYVFGVASDFSSIDQALKELKKCLREEVVWERNTVWRDMIANERMVNAVGVQSPELENAGDITTTPLKPRRMTNTNKQLLRIAFCTAVFGIVWAIPIFDGQEQQRCWAMLIYVSLLWATEALPLHVTALLVPFLTVMLGVMRSPAKSHHQLDAGEASKAVFSAMFSSVIMLLLGGFSLAAALSKHDIARIIASWILSKAGTSPKLVLLANMFVATFASMWISNVAAPVLCFSLIRPILRTLPN</sequence>
<comment type="caution">
    <text evidence="1">The sequence shown here is derived from an EMBL/GenBank/DDBJ whole genome shotgun (WGS) entry which is preliminary data.</text>
</comment>
<feature type="non-terminal residue" evidence="1">
    <location>
        <position position="324"/>
    </location>
</feature>
<reference evidence="1" key="1">
    <citation type="submission" date="2022-07" db="EMBL/GenBank/DDBJ databases">
        <title>Phylogenomic reconstructions and comparative analyses of Kickxellomycotina fungi.</title>
        <authorList>
            <person name="Reynolds N.K."/>
            <person name="Stajich J.E."/>
            <person name="Barry K."/>
            <person name="Grigoriev I.V."/>
            <person name="Crous P."/>
            <person name="Smith M.E."/>
        </authorList>
    </citation>
    <scope>NUCLEOTIDE SEQUENCE</scope>
    <source>
        <strain evidence="1">NRRL 5244</strain>
    </source>
</reference>